<name>A0A9P6IZ91_9FUNG</name>
<accession>A0A9P6IZ91</accession>
<proteinExistence type="predicted"/>
<dbReference type="Proteomes" id="UP000749646">
    <property type="component" value="Unassembled WGS sequence"/>
</dbReference>
<evidence type="ECO:0000313" key="2">
    <source>
        <dbReference type="Proteomes" id="UP000749646"/>
    </source>
</evidence>
<gene>
    <name evidence="1" type="ORF">BGZ65_006675</name>
</gene>
<protein>
    <submittedName>
        <fullName evidence="1">Uncharacterized protein</fullName>
    </submittedName>
</protein>
<organism evidence="1 2">
    <name type="scientific">Modicella reniformis</name>
    <dbReference type="NCBI Taxonomy" id="1440133"/>
    <lineage>
        <taxon>Eukaryota</taxon>
        <taxon>Fungi</taxon>
        <taxon>Fungi incertae sedis</taxon>
        <taxon>Mucoromycota</taxon>
        <taxon>Mortierellomycotina</taxon>
        <taxon>Mortierellomycetes</taxon>
        <taxon>Mortierellales</taxon>
        <taxon>Mortierellaceae</taxon>
        <taxon>Modicella</taxon>
    </lineage>
</organism>
<feature type="non-terminal residue" evidence="1">
    <location>
        <position position="222"/>
    </location>
</feature>
<dbReference type="AlphaFoldDB" id="A0A9P6IZ91"/>
<keyword evidence="2" id="KW-1185">Reference proteome</keyword>
<reference evidence="1" key="1">
    <citation type="journal article" date="2020" name="Fungal Divers.">
        <title>Resolving the Mortierellaceae phylogeny through synthesis of multi-gene phylogenetics and phylogenomics.</title>
        <authorList>
            <person name="Vandepol N."/>
            <person name="Liber J."/>
            <person name="Desiro A."/>
            <person name="Na H."/>
            <person name="Kennedy M."/>
            <person name="Barry K."/>
            <person name="Grigoriev I.V."/>
            <person name="Miller A.N."/>
            <person name="O'Donnell K."/>
            <person name="Stajich J.E."/>
            <person name="Bonito G."/>
        </authorList>
    </citation>
    <scope>NUCLEOTIDE SEQUENCE</scope>
    <source>
        <strain evidence="1">MES-2147</strain>
    </source>
</reference>
<dbReference type="OrthoDB" id="10630235at2759"/>
<evidence type="ECO:0000313" key="1">
    <source>
        <dbReference type="EMBL" id="KAF9950359.1"/>
    </source>
</evidence>
<comment type="caution">
    <text evidence="1">The sequence shown here is derived from an EMBL/GenBank/DDBJ whole genome shotgun (WGS) entry which is preliminary data.</text>
</comment>
<dbReference type="EMBL" id="JAAAHW010007191">
    <property type="protein sequence ID" value="KAF9950359.1"/>
    <property type="molecule type" value="Genomic_DNA"/>
</dbReference>
<sequence length="222" mass="25929">MRTILYRPNMATCIPIDADAHNSLPLPAYTGSELLALRLPRWDFVARYVEPVKCRPVSKNLFIMNVEDVDSANWIPPTETVAQAHSAIFEKDVYGARFFKYGFVAKPALPLLLRRCHVTKFANELQGLKQWLTEHLDVYGIGFLGWFQLLLETQSNIMEFTFQQKEVNVQLHINQTFCLKNEDFLNDDIVRVIFRLFEHYYRDGFLFIPSLGFENWMNQMSP</sequence>